<feature type="region of interest" description="Disordered" evidence="9">
    <location>
        <begin position="360"/>
        <end position="392"/>
    </location>
</feature>
<feature type="compositionally biased region" description="Polar residues" evidence="9">
    <location>
        <begin position="158"/>
        <end position="168"/>
    </location>
</feature>
<evidence type="ECO:0000256" key="4">
    <source>
        <dbReference type="ARBA" id="ARBA00022692"/>
    </source>
</evidence>
<evidence type="ECO:0000256" key="1">
    <source>
        <dbReference type="ARBA" id="ARBA00004141"/>
    </source>
</evidence>
<feature type="compositionally biased region" description="Basic and acidic residues" evidence="9">
    <location>
        <begin position="1580"/>
        <end position="1592"/>
    </location>
</feature>
<comment type="subcellular location">
    <subcellularLocation>
        <location evidence="1">Membrane</location>
        <topology evidence="1">Multi-pass membrane protein</topology>
    </subcellularLocation>
</comment>
<proteinExistence type="inferred from homology"/>
<feature type="compositionally biased region" description="Polar residues" evidence="9">
    <location>
        <begin position="1409"/>
        <end position="1432"/>
    </location>
</feature>
<feature type="transmembrane region" description="Helical" evidence="10">
    <location>
        <begin position="939"/>
        <end position="962"/>
    </location>
</feature>
<dbReference type="PANTHER" id="PTHR11616">
    <property type="entry name" value="SODIUM/CHLORIDE DEPENDENT TRANSPORTER"/>
    <property type="match status" value="1"/>
</dbReference>
<evidence type="ECO:0000256" key="10">
    <source>
        <dbReference type="SAM" id="Phobius"/>
    </source>
</evidence>
<feature type="region of interest" description="Disordered" evidence="9">
    <location>
        <begin position="513"/>
        <end position="604"/>
    </location>
</feature>
<feature type="transmembrane region" description="Helical" evidence="10">
    <location>
        <begin position="1143"/>
        <end position="1161"/>
    </location>
</feature>
<dbReference type="InterPro" id="IPR037272">
    <property type="entry name" value="SNS_sf"/>
</dbReference>
<evidence type="ECO:0000256" key="3">
    <source>
        <dbReference type="ARBA" id="ARBA00022448"/>
    </source>
</evidence>
<feature type="compositionally biased region" description="Basic and acidic residues" evidence="9">
    <location>
        <begin position="238"/>
        <end position="252"/>
    </location>
</feature>
<feature type="transmembrane region" description="Helical" evidence="10">
    <location>
        <begin position="1173"/>
        <end position="1195"/>
    </location>
</feature>
<evidence type="ECO:0000256" key="6">
    <source>
        <dbReference type="ARBA" id="ARBA00022989"/>
    </source>
</evidence>
<name>A0A4Y0BIL9_ANOFN</name>
<dbReference type="GO" id="GO:0089718">
    <property type="term" value="P:amino acid import across plasma membrane"/>
    <property type="evidence" value="ECO:0007669"/>
    <property type="project" value="TreeGrafter"/>
</dbReference>
<dbReference type="VEuPathDB" id="VectorBase:AFUN2_007820"/>
<feature type="compositionally biased region" description="Polar residues" evidence="9">
    <location>
        <begin position="538"/>
        <end position="552"/>
    </location>
</feature>
<dbReference type="GO" id="GO:0015179">
    <property type="term" value="F:L-amino acid transmembrane transporter activity"/>
    <property type="evidence" value="ECO:0007669"/>
    <property type="project" value="TreeGrafter"/>
</dbReference>
<feature type="transmembrane region" description="Helical" evidence="10">
    <location>
        <begin position="1215"/>
        <end position="1239"/>
    </location>
</feature>
<organism evidence="11">
    <name type="scientific">Anopheles funestus</name>
    <name type="common">African malaria mosquito</name>
    <dbReference type="NCBI Taxonomy" id="62324"/>
    <lineage>
        <taxon>Eukaryota</taxon>
        <taxon>Metazoa</taxon>
        <taxon>Ecdysozoa</taxon>
        <taxon>Arthropoda</taxon>
        <taxon>Hexapoda</taxon>
        <taxon>Insecta</taxon>
        <taxon>Pterygota</taxon>
        <taxon>Neoptera</taxon>
        <taxon>Endopterygota</taxon>
        <taxon>Diptera</taxon>
        <taxon>Nematocera</taxon>
        <taxon>Culicoidea</taxon>
        <taxon>Culicidae</taxon>
        <taxon>Anophelinae</taxon>
        <taxon>Anopheles</taxon>
    </lineage>
</organism>
<accession>A0A4Y0BIL9</accession>
<dbReference type="PRINTS" id="PR00176">
    <property type="entry name" value="NANEUSMPORT"/>
</dbReference>
<comment type="similarity">
    <text evidence="2">Belongs to the sodium:neurotransmitter symporter (SNF) (TC 2.A.22) family.</text>
</comment>
<feature type="region of interest" description="Disordered" evidence="9">
    <location>
        <begin position="619"/>
        <end position="723"/>
    </location>
</feature>
<evidence type="ECO:0000256" key="2">
    <source>
        <dbReference type="ARBA" id="ARBA00006459"/>
    </source>
</evidence>
<dbReference type="InterPro" id="IPR000175">
    <property type="entry name" value="Na/ntran_symport"/>
</dbReference>
<feature type="transmembrane region" description="Helical" evidence="10">
    <location>
        <begin position="1029"/>
        <end position="1054"/>
    </location>
</feature>
<keyword evidence="8" id="KW-0479">Metal-binding</keyword>
<feature type="transmembrane region" description="Helical" evidence="10">
    <location>
        <begin position="802"/>
        <end position="828"/>
    </location>
</feature>
<keyword evidence="4 10" id="KW-0812">Transmembrane</keyword>
<evidence type="ECO:0008006" key="12">
    <source>
        <dbReference type="Google" id="ProtNLM"/>
    </source>
</evidence>
<dbReference type="Pfam" id="PF00209">
    <property type="entry name" value="SNF"/>
    <property type="match status" value="1"/>
</dbReference>
<feature type="region of interest" description="Disordered" evidence="9">
    <location>
        <begin position="154"/>
        <end position="174"/>
    </location>
</feature>
<feature type="region of interest" description="Disordered" evidence="9">
    <location>
        <begin position="222"/>
        <end position="252"/>
    </location>
</feature>
<dbReference type="GO" id="GO:0005886">
    <property type="term" value="C:plasma membrane"/>
    <property type="evidence" value="ECO:0007669"/>
    <property type="project" value="TreeGrafter"/>
</dbReference>
<feature type="compositionally biased region" description="Polar residues" evidence="9">
    <location>
        <begin position="360"/>
        <end position="370"/>
    </location>
</feature>
<feature type="transmembrane region" description="Helical" evidence="10">
    <location>
        <begin position="1110"/>
        <end position="1131"/>
    </location>
</feature>
<feature type="compositionally biased region" description="Basic residues" evidence="9">
    <location>
        <begin position="568"/>
        <end position="577"/>
    </location>
</feature>
<dbReference type="GO" id="GO:0046872">
    <property type="term" value="F:metal ion binding"/>
    <property type="evidence" value="ECO:0007669"/>
    <property type="project" value="UniProtKB-KW"/>
</dbReference>
<dbReference type="PROSITE" id="PS50267">
    <property type="entry name" value="NA_NEUROTRAN_SYMP_3"/>
    <property type="match status" value="1"/>
</dbReference>
<keyword evidence="3" id="KW-0813">Transport</keyword>
<keyword evidence="8" id="KW-0915">Sodium</keyword>
<evidence type="ECO:0000256" key="8">
    <source>
        <dbReference type="PIRSR" id="PIRSR600175-1"/>
    </source>
</evidence>
<evidence type="ECO:0000313" key="11">
    <source>
        <dbReference type="EnsemblMetazoa" id="AFUN019989-PA"/>
    </source>
</evidence>
<feature type="compositionally biased region" description="Acidic residues" evidence="9">
    <location>
        <begin position="222"/>
        <end position="237"/>
    </location>
</feature>
<dbReference type="VEuPathDB" id="VectorBase:AFUN019989"/>
<feature type="compositionally biased region" description="Low complexity" evidence="9">
    <location>
        <begin position="584"/>
        <end position="593"/>
    </location>
</feature>
<feature type="region of interest" description="Disordered" evidence="9">
    <location>
        <begin position="1401"/>
        <end position="1441"/>
    </location>
</feature>
<evidence type="ECO:0000256" key="5">
    <source>
        <dbReference type="ARBA" id="ARBA00022847"/>
    </source>
</evidence>
<keyword evidence="6 10" id="KW-1133">Transmembrane helix</keyword>
<feature type="region of interest" description="Disordered" evidence="9">
    <location>
        <begin position="1329"/>
        <end position="1385"/>
    </location>
</feature>
<protein>
    <recommendedName>
        <fullName evidence="12">Sodium-neurotransmitter symporter</fullName>
    </recommendedName>
</protein>
<feature type="binding site" evidence="8">
    <location>
        <position position="744"/>
    </location>
    <ligand>
        <name>Na(+)</name>
        <dbReference type="ChEBI" id="CHEBI:29101"/>
        <label>1</label>
    </ligand>
</feature>
<evidence type="ECO:0000256" key="7">
    <source>
        <dbReference type="ARBA" id="ARBA00023136"/>
    </source>
</evidence>
<feature type="region of interest" description="Disordered" evidence="9">
    <location>
        <begin position="1562"/>
        <end position="1592"/>
    </location>
</feature>
<sequence length="1592" mass="174607">MEEAVNHLANSQSTAKTMADGVIPDYCTLPRPPRPAHRLASVAEYTEQRQQVPDRDTTSGHFYTLRPKPANMGAVGGRLNPTVGSFRREPTLEDLAESNRSLLYEQNMSTFENFCERRNSEQQLQTHQTEENDCSKELGPEGLGNFCTLRKVRRSRSGSDSAQTQPSDTGRHPFGGAYCTLKRKKLQLNRKFVESFLEDPNAKVVDYLSELDAYLDEMDGVDDDDVCGEVDSEGDSGNEDHPSLRESSELDGKCQCASEEPVGDSLKYYQTQIRPSDASESGVTLNDVYQEDRIKFGDIKHFCTLPKQKRTQFLNAFKRGASMRRSVVSQRKVTDDCERHIQHPDESRMIECDRSVEIRQNTNGQTSTATLPRYGQSWNDDDVPPHHHPSWHRHSMRKKHLIELPEQEIIELNPSANVVAAAAATLSSVGSNESLSGNNELCSITTLPMDEVLPATQTTSVIPSLVVALPPSPVPFVERTDREQIVASAPPASVSSSPSPQLLETDLDGIVQERPPRQAGRRAQSQPRIGSITVVRDATTNELIIRTNSVPGSPTAPPLEDLRPSHQANHHQHRQHHDGRYTGESEGSSIGSSRNPSPVSLLSTTTTCSSIASATDNAITDRIHRTSEPPCDGSTDIGSFSRSSDVRDDLSTVVSSIPARSSVSGRRLRNSSTNSTGQGTQVEEPSGASSGPEDRTVTGEDESEADASPQRSSSRRSDGRPKARWPHAISRSLATTFCTLGLFNISRFAVFSVHFGANFVVQFLIFSLLFGIPMLWLQMVLGARIRGGPVTMWRISPICKGIGITLLVAQALITLYSAISLAWVLVYFRDAFIMREEKYRWQEPFEPYRGGVVQDNQSYRLPDTVADYFNGVVLQRYYLAQQASSIPVGYGGRNLPPTPTASRTSGIGAIRFQLAFNMAILWTLVFVTLCRGIRSLGKIVIGVFLGAFVALATVCAKFLTFINYDSVQNIFPATDWQDFFLNSRSWTSAAQETFLTWGLLGVSVYAINCRSNRKGSCNARTRRELRRDAFLVAFITLTVLMLAAVLGSACVQILNSRGYYYFPGSYGKCFAEQQVPLLFHCLNVLKALRLVTELFPAALAAATPEHIAPIWGLVGYMALVLFGLGQLCVMWKPIAGAIGDAPSSILLSCVTGLLLGMPLATEGGINVVHYLDTILGAAWWVLLLWIGHILALFLVRGRPFTSDILVNDLQILQSFSAFVAFAWNFLLPIGLIFMCIIQYRLSNSAALFNWSTATISSAGANNYWPLWARQVGGFVQVSFLLLVPIVMVIQIYRYLCRGPPDILDRVDLLLRPPIDGDTSNSIRNMHSRRAAASLPLQQGTSGAGSGRDGSEPTITLSMDSRSVRDTDDAPPKYTPPPSYTTATGARIAKLLRNSIRRSVRRLIGEPSGSAPSIRQRTALPQTADNQAANPSTGDELPPPDYCSALQQFGGPCVNTAGGLELSHHPAAPRILYNSATLGSGRRYRSLNATGDTAQETSHQPNFTASDVRQILRPGTNQLTGPNGGSCFTQTLRNTLLRRGHSMENLVLAAAPLGDSSIITLHGEDDDEDLYDDGNRTPGTRRRDATMGRDSVI</sequence>
<feature type="transmembrane region" description="Helical" evidence="10">
    <location>
        <begin position="989"/>
        <end position="1008"/>
    </location>
</feature>
<evidence type="ECO:0000256" key="9">
    <source>
        <dbReference type="SAM" id="MobiDB-lite"/>
    </source>
</evidence>
<feature type="compositionally biased region" description="Basic and acidic residues" evidence="9">
    <location>
        <begin position="1361"/>
        <end position="1370"/>
    </location>
</feature>
<feature type="compositionally biased region" description="Polar residues" evidence="9">
    <location>
        <begin position="652"/>
        <end position="689"/>
    </location>
</feature>
<feature type="region of interest" description="Disordered" evidence="9">
    <location>
        <begin position="65"/>
        <end position="85"/>
    </location>
</feature>
<feature type="transmembrane region" description="Helical" evidence="10">
    <location>
        <begin position="759"/>
        <end position="781"/>
    </location>
</feature>
<dbReference type="SUPFAM" id="SSF161070">
    <property type="entry name" value="SNF-like"/>
    <property type="match status" value="1"/>
</dbReference>
<dbReference type="PANTHER" id="PTHR11616:SF323">
    <property type="entry name" value="SODIUM-DEPENDENT TRANSPORTER BEDRAGGLED"/>
    <property type="match status" value="1"/>
</dbReference>
<keyword evidence="7 10" id="KW-0472">Membrane</keyword>
<feature type="transmembrane region" description="Helical" evidence="10">
    <location>
        <begin position="906"/>
        <end position="927"/>
    </location>
</feature>
<dbReference type="GO" id="GO:0005283">
    <property type="term" value="F:amino acid:sodium symporter activity"/>
    <property type="evidence" value="ECO:0007669"/>
    <property type="project" value="TreeGrafter"/>
</dbReference>
<feature type="transmembrane region" description="Helical" evidence="10">
    <location>
        <begin position="1273"/>
        <end position="1295"/>
    </location>
</feature>
<reference evidence="11" key="1">
    <citation type="submission" date="2020-05" db="UniProtKB">
        <authorList>
            <consortium name="EnsemblMetazoa"/>
        </authorList>
    </citation>
    <scope>IDENTIFICATION</scope>
    <source>
        <strain evidence="11">FUMOZ</strain>
    </source>
</reference>
<dbReference type="EnsemblMetazoa" id="AFUN019989-RA">
    <property type="protein sequence ID" value="AFUN019989-PA"/>
    <property type="gene ID" value="AFUN019989"/>
</dbReference>
<keyword evidence="5" id="KW-0769">Symport</keyword>